<dbReference type="EMBL" id="BMAT01003033">
    <property type="protein sequence ID" value="GFS18990.1"/>
    <property type="molecule type" value="Genomic_DNA"/>
</dbReference>
<feature type="compositionally biased region" description="Gly residues" evidence="1">
    <location>
        <begin position="144"/>
        <end position="159"/>
    </location>
</feature>
<organism evidence="3 4">
    <name type="scientific">Elysia marginata</name>
    <dbReference type="NCBI Taxonomy" id="1093978"/>
    <lineage>
        <taxon>Eukaryota</taxon>
        <taxon>Metazoa</taxon>
        <taxon>Spiralia</taxon>
        <taxon>Lophotrochozoa</taxon>
        <taxon>Mollusca</taxon>
        <taxon>Gastropoda</taxon>
        <taxon>Heterobranchia</taxon>
        <taxon>Euthyneura</taxon>
        <taxon>Panpulmonata</taxon>
        <taxon>Sacoglossa</taxon>
        <taxon>Placobranchoidea</taxon>
        <taxon>Plakobranchidae</taxon>
        <taxon>Elysia</taxon>
    </lineage>
</organism>
<evidence type="ECO:0000313" key="4">
    <source>
        <dbReference type="Proteomes" id="UP000762676"/>
    </source>
</evidence>
<proteinExistence type="predicted"/>
<evidence type="ECO:0000256" key="1">
    <source>
        <dbReference type="SAM" id="MobiDB-lite"/>
    </source>
</evidence>
<keyword evidence="2" id="KW-1133">Transmembrane helix</keyword>
<feature type="region of interest" description="Disordered" evidence="1">
    <location>
        <begin position="131"/>
        <end position="162"/>
    </location>
</feature>
<keyword evidence="2" id="KW-0812">Transmembrane</keyword>
<keyword evidence="2" id="KW-0472">Membrane</keyword>
<feature type="compositionally biased region" description="Basic and acidic residues" evidence="1">
    <location>
        <begin position="31"/>
        <end position="49"/>
    </location>
</feature>
<dbReference type="Proteomes" id="UP000762676">
    <property type="component" value="Unassembled WGS sequence"/>
</dbReference>
<feature type="compositionally biased region" description="Polar residues" evidence="1">
    <location>
        <begin position="1"/>
        <end position="30"/>
    </location>
</feature>
<comment type="caution">
    <text evidence="3">The sequence shown here is derived from an EMBL/GenBank/DDBJ whole genome shotgun (WGS) entry which is preliminary data.</text>
</comment>
<accession>A0AAV4J9G8</accession>
<sequence length="174" mass="18479">MLEESSTGGKVTEQTTVVNRYNSATGNNKNVQEDGRALTHAPEASKTDIDMLVESVTGGNTTQPTLNSSNNRNTGNYNNVRRDGRASKPDTDIANTEEADDQSFHWLLLGFWGVCIVLTVLAVLLGMRKSEQPGTARARRRGGRGGGGGGRGGGGGGGPRALKIRQLLKQLQQS</sequence>
<reference evidence="3 4" key="1">
    <citation type="journal article" date="2021" name="Elife">
        <title>Chloroplast acquisition without the gene transfer in kleptoplastic sea slugs, Plakobranchus ocellatus.</title>
        <authorList>
            <person name="Maeda T."/>
            <person name="Takahashi S."/>
            <person name="Yoshida T."/>
            <person name="Shimamura S."/>
            <person name="Takaki Y."/>
            <person name="Nagai Y."/>
            <person name="Toyoda A."/>
            <person name="Suzuki Y."/>
            <person name="Arimoto A."/>
            <person name="Ishii H."/>
            <person name="Satoh N."/>
            <person name="Nishiyama T."/>
            <person name="Hasebe M."/>
            <person name="Maruyama T."/>
            <person name="Minagawa J."/>
            <person name="Obokata J."/>
            <person name="Shigenobu S."/>
        </authorList>
    </citation>
    <scope>NUCLEOTIDE SEQUENCE [LARGE SCALE GENOMIC DNA]</scope>
</reference>
<feature type="compositionally biased region" description="Basic and acidic residues" evidence="1">
    <location>
        <begin position="80"/>
        <end position="91"/>
    </location>
</feature>
<feature type="compositionally biased region" description="Low complexity" evidence="1">
    <location>
        <begin position="67"/>
        <end position="79"/>
    </location>
</feature>
<feature type="compositionally biased region" description="Polar residues" evidence="1">
    <location>
        <begin position="57"/>
        <end position="66"/>
    </location>
</feature>
<gene>
    <name evidence="3" type="ORF">ElyMa_001535600</name>
</gene>
<feature type="transmembrane region" description="Helical" evidence="2">
    <location>
        <begin position="104"/>
        <end position="127"/>
    </location>
</feature>
<evidence type="ECO:0000256" key="2">
    <source>
        <dbReference type="SAM" id="Phobius"/>
    </source>
</evidence>
<protein>
    <submittedName>
        <fullName evidence="3">Uncharacterized protein</fullName>
    </submittedName>
</protein>
<keyword evidence="4" id="KW-1185">Reference proteome</keyword>
<feature type="region of interest" description="Disordered" evidence="1">
    <location>
        <begin position="1"/>
        <end position="93"/>
    </location>
</feature>
<name>A0AAV4J9G8_9GAST</name>
<dbReference type="AlphaFoldDB" id="A0AAV4J9G8"/>
<evidence type="ECO:0000313" key="3">
    <source>
        <dbReference type="EMBL" id="GFS18990.1"/>
    </source>
</evidence>